<dbReference type="EMBL" id="JABZXL010000015">
    <property type="protein sequence ID" value="MBF1659375.1"/>
    <property type="molecule type" value="Genomic_DNA"/>
</dbReference>
<evidence type="ECO:0000313" key="3">
    <source>
        <dbReference type="Proteomes" id="UP000713964"/>
    </source>
</evidence>
<proteinExistence type="predicted"/>
<evidence type="ECO:0000313" key="2">
    <source>
        <dbReference type="EMBL" id="MBF1659375.1"/>
    </source>
</evidence>
<sequence>MMSQESAITFWGVCSIITTIFTILTLAAYIINRRRDEKKKREGIYISRLRALLVYVIVFIPGFPIIRYFLSLNGPETNPYAEGIYIFMTAFLLFYLWHVNATYMKISSEGINMHTPVRGSRICPIGAIDSVVYSESKDEDTPSRMWFLTKSRARINPLNPNYDEYYLLLMTRFRIEYGRWPDLDNPADVDKVNQLDNRYEVIPYFMNNQEISGLADVDM</sequence>
<reference evidence="2" key="1">
    <citation type="submission" date="2020-04" db="EMBL/GenBank/DDBJ databases">
        <title>Deep metagenomics examines the oral microbiome during advanced dental caries in children, revealing novel taxa and co-occurrences with host molecules.</title>
        <authorList>
            <person name="Baker J.L."/>
            <person name="Morton J.T."/>
            <person name="Dinis M."/>
            <person name="Alvarez R."/>
            <person name="Tran N.C."/>
            <person name="Knight R."/>
            <person name="Edlund A."/>
        </authorList>
    </citation>
    <scope>NUCLEOTIDE SEQUENCE</scope>
    <source>
        <strain evidence="2">JCVI_29_bin.11</strain>
    </source>
</reference>
<organism evidence="2 3">
    <name type="scientific">Rothia mucilaginosa</name>
    <dbReference type="NCBI Taxonomy" id="43675"/>
    <lineage>
        <taxon>Bacteria</taxon>
        <taxon>Bacillati</taxon>
        <taxon>Actinomycetota</taxon>
        <taxon>Actinomycetes</taxon>
        <taxon>Micrococcales</taxon>
        <taxon>Micrococcaceae</taxon>
        <taxon>Rothia</taxon>
    </lineage>
</organism>
<evidence type="ECO:0000256" key="1">
    <source>
        <dbReference type="SAM" id="Phobius"/>
    </source>
</evidence>
<comment type="caution">
    <text evidence="2">The sequence shown here is derived from an EMBL/GenBank/DDBJ whole genome shotgun (WGS) entry which is preliminary data.</text>
</comment>
<keyword evidence="1" id="KW-0472">Membrane</keyword>
<dbReference type="Proteomes" id="UP000713964">
    <property type="component" value="Unassembled WGS sequence"/>
</dbReference>
<feature type="transmembrane region" description="Helical" evidence="1">
    <location>
        <begin position="83"/>
        <end position="103"/>
    </location>
</feature>
<accession>A0A930KYM9</accession>
<gene>
    <name evidence="2" type="ORF">HXO58_06025</name>
</gene>
<keyword evidence="1" id="KW-0812">Transmembrane</keyword>
<feature type="transmembrane region" description="Helical" evidence="1">
    <location>
        <begin position="6"/>
        <end position="31"/>
    </location>
</feature>
<feature type="transmembrane region" description="Helical" evidence="1">
    <location>
        <begin position="52"/>
        <end position="71"/>
    </location>
</feature>
<protein>
    <submittedName>
        <fullName evidence="2">Uncharacterized protein</fullName>
    </submittedName>
</protein>
<dbReference type="RefSeq" id="WP_303940454.1">
    <property type="nucleotide sequence ID" value="NZ_CAURBG010000008.1"/>
</dbReference>
<name>A0A930KYM9_9MICC</name>
<dbReference type="AlphaFoldDB" id="A0A930KYM9"/>
<keyword evidence="1" id="KW-1133">Transmembrane helix</keyword>